<keyword evidence="3" id="KW-0560">Oxidoreductase</keyword>
<name>A0A9P8QR25_9HYPO</name>
<comment type="similarity">
    <text evidence="1">Belongs to the cytochrome P450 family.</text>
</comment>
<evidence type="ECO:0000256" key="2">
    <source>
        <dbReference type="ARBA" id="ARBA00022723"/>
    </source>
</evidence>
<dbReference type="PANTHER" id="PTHR46300">
    <property type="entry name" value="P450, PUTATIVE (EUROFUNG)-RELATED-RELATED"/>
    <property type="match status" value="1"/>
</dbReference>
<dbReference type="InterPro" id="IPR050364">
    <property type="entry name" value="Cytochrome_P450_fung"/>
</dbReference>
<dbReference type="GO" id="GO:0016705">
    <property type="term" value="F:oxidoreductase activity, acting on paired donors, with incorporation or reduction of molecular oxygen"/>
    <property type="evidence" value="ECO:0007669"/>
    <property type="project" value="InterPro"/>
</dbReference>
<dbReference type="InterPro" id="IPR001128">
    <property type="entry name" value="Cyt_P450"/>
</dbReference>
<dbReference type="AlphaFoldDB" id="A0A9P8QR25"/>
<evidence type="ECO:0000256" key="5">
    <source>
        <dbReference type="ARBA" id="ARBA00023033"/>
    </source>
</evidence>
<keyword evidence="5" id="KW-0503">Monooxygenase</keyword>
<keyword evidence="6" id="KW-0349">Heme</keyword>
<evidence type="ECO:0000256" key="3">
    <source>
        <dbReference type="ARBA" id="ARBA00023002"/>
    </source>
</evidence>
<dbReference type="PANTHER" id="PTHR46300:SF2">
    <property type="entry name" value="CYTOCHROME P450 MONOOXYGENASE ALNH-RELATED"/>
    <property type="match status" value="1"/>
</dbReference>
<dbReference type="Gene3D" id="1.10.630.10">
    <property type="entry name" value="Cytochrome P450"/>
    <property type="match status" value="1"/>
</dbReference>
<proteinExistence type="inferred from homology"/>
<accession>A0A9P8QR25</accession>
<evidence type="ECO:0000256" key="6">
    <source>
        <dbReference type="PIRSR" id="PIRSR602401-1"/>
    </source>
</evidence>
<dbReference type="SUPFAM" id="SSF48264">
    <property type="entry name" value="Cytochrome P450"/>
    <property type="match status" value="1"/>
</dbReference>
<dbReference type="InterPro" id="IPR036396">
    <property type="entry name" value="Cyt_P450_sf"/>
</dbReference>
<dbReference type="Proteomes" id="UP000827724">
    <property type="component" value="Unassembled WGS sequence"/>
</dbReference>
<evidence type="ECO:0008006" key="9">
    <source>
        <dbReference type="Google" id="ProtNLM"/>
    </source>
</evidence>
<protein>
    <recommendedName>
        <fullName evidence="9">Cytochrome P450</fullName>
    </recommendedName>
</protein>
<dbReference type="PRINTS" id="PR00463">
    <property type="entry name" value="EP450I"/>
</dbReference>
<evidence type="ECO:0000256" key="4">
    <source>
        <dbReference type="ARBA" id="ARBA00023004"/>
    </source>
</evidence>
<evidence type="ECO:0000256" key="1">
    <source>
        <dbReference type="ARBA" id="ARBA00010617"/>
    </source>
</evidence>
<dbReference type="InterPro" id="IPR002401">
    <property type="entry name" value="Cyt_P450_E_grp-I"/>
</dbReference>
<comment type="caution">
    <text evidence="7">The sequence shown here is derived from an EMBL/GenBank/DDBJ whole genome shotgun (WGS) entry which is preliminary data.</text>
</comment>
<dbReference type="GO" id="GO:0004497">
    <property type="term" value="F:monooxygenase activity"/>
    <property type="evidence" value="ECO:0007669"/>
    <property type="project" value="UniProtKB-KW"/>
</dbReference>
<keyword evidence="4 6" id="KW-0408">Iron</keyword>
<dbReference type="GO" id="GO:0005506">
    <property type="term" value="F:iron ion binding"/>
    <property type="evidence" value="ECO:0007669"/>
    <property type="project" value="InterPro"/>
</dbReference>
<dbReference type="OrthoDB" id="1470350at2759"/>
<dbReference type="GO" id="GO:0020037">
    <property type="term" value="F:heme binding"/>
    <property type="evidence" value="ECO:0007669"/>
    <property type="project" value="InterPro"/>
</dbReference>
<keyword evidence="8" id="KW-1185">Reference proteome</keyword>
<dbReference type="Pfam" id="PF00067">
    <property type="entry name" value="p450"/>
    <property type="match status" value="1"/>
</dbReference>
<reference evidence="7" key="1">
    <citation type="submission" date="2021-08" db="EMBL/GenBank/DDBJ databases">
        <title>Chromosome-Level Trichoderma cornu-damae using Hi-C Data.</title>
        <authorList>
            <person name="Kim C.S."/>
        </authorList>
    </citation>
    <scope>NUCLEOTIDE SEQUENCE</scope>
    <source>
        <strain evidence="7">KA19-0412C</strain>
    </source>
</reference>
<gene>
    <name evidence="7" type="ORF">Trco_006095</name>
</gene>
<sequence>MSSLRMFFTLPPFSGGRFEQATLLGLALCLLLLFVVFRYGSARDVKYAPGPRPLPLVGNLFSVLKFLKKPHIEAPLLAKRFGGLCMLWIGPRPALVISSLEDAREILDKKGGSTADRPKSNIFQTRSLPNFVAWAHVGEDLRFFRRIYNDLLGPKKAQEIKKYQEYESRILLLDLCNNPDAFWAHGHRVAISVIFSAVYGIRISRLDHPLMIEMFSIWEGIFKRSEPGVLIIDWIPLLEKLPFFLQPWVRLADSLAAREYAVQHAFLQTLRKQIAAGIEPPCFGVDLINIQKQQKFDDHHAVGVLSGIVIGGAETTMNMVLSFFKLMALYPDAQQRAQEELDEVVGPLRLPTWEDNLPYIRALIKEVHRMCPVTHFGVPHATTEEMIYQGRTIPSGTTILPNMIALHRDPMRYEDAESFMPERFLGDDLDSLASAKHPDYRKRDHVNFGFGRRLCQEGASKRPNPFMVDITPRSDTVLKVIQNVAEGHPDIPDVDSVEIADSHLKPKAGL</sequence>
<feature type="binding site" description="axial binding residue" evidence="6">
    <location>
        <position position="455"/>
    </location>
    <ligand>
        <name>heme</name>
        <dbReference type="ChEBI" id="CHEBI:30413"/>
    </ligand>
    <ligandPart>
        <name>Fe</name>
        <dbReference type="ChEBI" id="CHEBI:18248"/>
    </ligandPart>
</feature>
<evidence type="ECO:0000313" key="7">
    <source>
        <dbReference type="EMBL" id="KAH6606942.1"/>
    </source>
</evidence>
<dbReference type="EMBL" id="JAIWOZ010000004">
    <property type="protein sequence ID" value="KAH6606942.1"/>
    <property type="molecule type" value="Genomic_DNA"/>
</dbReference>
<evidence type="ECO:0000313" key="8">
    <source>
        <dbReference type="Proteomes" id="UP000827724"/>
    </source>
</evidence>
<keyword evidence="2 6" id="KW-0479">Metal-binding</keyword>
<organism evidence="7 8">
    <name type="scientific">Trichoderma cornu-damae</name>
    <dbReference type="NCBI Taxonomy" id="654480"/>
    <lineage>
        <taxon>Eukaryota</taxon>
        <taxon>Fungi</taxon>
        <taxon>Dikarya</taxon>
        <taxon>Ascomycota</taxon>
        <taxon>Pezizomycotina</taxon>
        <taxon>Sordariomycetes</taxon>
        <taxon>Hypocreomycetidae</taxon>
        <taxon>Hypocreales</taxon>
        <taxon>Hypocreaceae</taxon>
        <taxon>Trichoderma</taxon>
    </lineage>
</organism>
<comment type="cofactor">
    <cofactor evidence="6">
        <name>heme</name>
        <dbReference type="ChEBI" id="CHEBI:30413"/>
    </cofactor>
</comment>